<proteinExistence type="predicted"/>
<gene>
    <name evidence="1" type="ORF">B0A70_12995</name>
</gene>
<evidence type="ECO:0000313" key="1">
    <source>
        <dbReference type="EMBL" id="PQA91377.1"/>
    </source>
</evidence>
<comment type="caution">
    <text evidence="1">The sequence shown here is derived from an EMBL/GenBank/DDBJ whole genome shotgun (WGS) entry which is preliminary data.</text>
</comment>
<organism evidence="1 2">
    <name type="scientific">Chryseobacterium piscicola</name>
    <dbReference type="NCBI Taxonomy" id="551459"/>
    <lineage>
        <taxon>Bacteria</taxon>
        <taxon>Pseudomonadati</taxon>
        <taxon>Bacteroidota</taxon>
        <taxon>Flavobacteriia</taxon>
        <taxon>Flavobacteriales</taxon>
        <taxon>Weeksellaceae</taxon>
        <taxon>Chryseobacterium group</taxon>
        <taxon>Chryseobacterium</taxon>
    </lineage>
</organism>
<accession>A0A2S7KD26</accession>
<evidence type="ECO:0000313" key="2">
    <source>
        <dbReference type="Proteomes" id="UP000238314"/>
    </source>
</evidence>
<protein>
    <submittedName>
        <fullName evidence="1">Uncharacterized protein</fullName>
    </submittedName>
</protein>
<dbReference type="Proteomes" id="UP000238314">
    <property type="component" value="Unassembled WGS sequence"/>
</dbReference>
<reference evidence="1 2" key="1">
    <citation type="submission" date="2016-11" db="EMBL/GenBank/DDBJ databases">
        <title>Whole genomes of Flavobacteriaceae.</title>
        <authorList>
            <person name="Stine C."/>
            <person name="Li C."/>
            <person name="Tadesse D."/>
        </authorList>
    </citation>
    <scope>NUCLEOTIDE SEQUENCE [LARGE SCALE GENOMIC DNA]</scope>
    <source>
        <strain evidence="1 2">DSM 21068</strain>
    </source>
</reference>
<keyword evidence="2" id="KW-1185">Reference proteome</keyword>
<sequence length="71" mass="8544">MVLNCGKILKMRLSAILYFRFYMKFASKRKCLSFLESRCIKQFFVRNLMILNNGKQYFYIGLYMIKHGESV</sequence>
<name>A0A2S7KD26_9FLAO</name>
<dbReference type="AlphaFoldDB" id="A0A2S7KD26"/>
<dbReference type="EMBL" id="MUGO01000019">
    <property type="protein sequence ID" value="PQA91377.1"/>
    <property type="molecule type" value="Genomic_DNA"/>
</dbReference>